<comment type="catalytic activity">
    <reaction evidence="1 11">
        <text>Hydrolysis of terminal, non-reducing beta-D-glucosyl residues with release of beta-D-glucose.</text>
        <dbReference type="EC" id="3.2.1.21"/>
    </reaction>
</comment>
<dbReference type="GO" id="GO:0030245">
    <property type="term" value="P:cellulose catabolic process"/>
    <property type="evidence" value="ECO:0007669"/>
    <property type="project" value="UniProtKB-KW"/>
</dbReference>
<keyword evidence="4 11" id="KW-0378">Hydrolase</keyword>
<dbReference type="FunFam" id="3.20.20.80:FF:000004">
    <property type="entry name" value="Beta-glucosidase 6-phospho-beta-glucosidase"/>
    <property type="match status" value="1"/>
</dbReference>
<dbReference type="STRING" id="1292034.OR37_02886"/>
<dbReference type="Proteomes" id="UP000013063">
    <property type="component" value="Unassembled WGS sequence"/>
</dbReference>
<dbReference type="InterPro" id="IPR017736">
    <property type="entry name" value="Glyco_hydro_1_beta-glucosidase"/>
</dbReference>
<comment type="caution">
    <text evidence="12">The sequence shown here is derived from an EMBL/GenBank/DDBJ whole genome shotgun (WGS) entry which is preliminary data.</text>
</comment>
<feature type="binding site" evidence="10">
    <location>
        <begin position="444"/>
        <end position="445"/>
    </location>
    <ligand>
        <name>substrate</name>
    </ligand>
</feature>
<feature type="active site" description="Proton donor" evidence="9">
    <location>
        <position position="206"/>
    </location>
</feature>
<evidence type="ECO:0000256" key="1">
    <source>
        <dbReference type="ARBA" id="ARBA00000448"/>
    </source>
</evidence>
<reference evidence="12 13" key="1">
    <citation type="journal article" date="2013" name="Genome Announc.">
        <title>Draft Genome Sequence for Caulobacter sp. Strain OR37, a Bacterium Tolerant to Heavy Metals.</title>
        <authorList>
            <person name="Utturkar S.M."/>
            <person name="Bollmann A."/>
            <person name="Brzoska R.M."/>
            <person name="Klingeman D.M."/>
            <person name="Epstein S.E."/>
            <person name="Palumbo A.V."/>
            <person name="Brown S.D."/>
        </authorList>
    </citation>
    <scope>NUCLEOTIDE SEQUENCE [LARGE SCALE GENOMIC DNA]</scope>
    <source>
        <strain evidence="12 13">OR37</strain>
    </source>
</reference>
<feature type="active site" description="Nucleophile" evidence="9">
    <location>
        <position position="391"/>
    </location>
</feature>
<feature type="binding site" evidence="10">
    <location>
        <position position="437"/>
    </location>
    <ligand>
        <name>substrate</name>
    </ligand>
</feature>
<dbReference type="InterPro" id="IPR001360">
    <property type="entry name" value="Glyco_hydro_1"/>
</dbReference>
<evidence type="ECO:0000256" key="10">
    <source>
        <dbReference type="PIRSR" id="PIRSR617736-2"/>
    </source>
</evidence>
<dbReference type="GO" id="GO:0005829">
    <property type="term" value="C:cytosol"/>
    <property type="evidence" value="ECO:0007669"/>
    <property type="project" value="TreeGrafter"/>
</dbReference>
<dbReference type="EC" id="3.2.1.21" evidence="3 11"/>
<keyword evidence="5" id="KW-0136">Cellulose degradation</keyword>
<keyword evidence="13" id="KW-1185">Reference proteome</keyword>
<feature type="binding site" evidence="10">
    <location>
        <position position="333"/>
    </location>
    <ligand>
        <name>substrate</name>
    </ligand>
</feature>
<evidence type="ECO:0000256" key="6">
    <source>
        <dbReference type="ARBA" id="ARBA00023277"/>
    </source>
</evidence>
<sequence precursor="true">MQRPGVSRRDLGALALTGAALGGASLGVSSCQAHRDTDLKPQGRRFPKDFAWGVATAAFQTEGSQTADGRGPSIWDLFEKVPGHVKDGSDATVATDSYRRFQDDVDLIAGAGLNAYRFSISWSRILPTGEGATNAAGLDHYARLVDALLAKGITPYATLFHWDLPQGLQAKGGWANRDTAQRLADYAHAVVQRLGDRLKHYIILNEAAVHTVFGHVLGEHAPGLKDAGLLGPVTHHMNLGQGLAIQALRAARKDLQIGTTLALQPCRPAGGPLAFWNRLASDGLDAIWNRAWLDPLLKGSYPKEMDAPLKGVPRDGDLAITRQPIDFLGVNYYAPAYVRLDPSAPSKIAASSPPRGVELDAFGRHVDPSGLFEVLDRVRREYGGPRMLVTENGCSDPFGRGPAVLRDEFRIAYLRRHLQAVLAAREAGCDVRGYFEWTLIDNFEWDLGYTSKFGLVAMDRATGVRTPKASYQWFKALAESGVLPSSP</sequence>
<evidence type="ECO:0000256" key="7">
    <source>
        <dbReference type="ARBA" id="ARBA00023295"/>
    </source>
</evidence>
<dbReference type="PATRIC" id="fig|1292034.3.peg.2867"/>
<evidence type="ECO:0000256" key="8">
    <source>
        <dbReference type="ARBA" id="ARBA00023326"/>
    </source>
</evidence>
<evidence type="ECO:0000256" key="5">
    <source>
        <dbReference type="ARBA" id="ARBA00023001"/>
    </source>
</evidence>
<evidence type="ECO:0000256" key="11">
    <source>
        <dbReference type="RuleBase" id="RU361175"/>
    </source>
</evidence>
<evidence type="ECO:0000256" key="9">
    <source>
        <dbReference type="PIRSR" id="PIRSR617736-1"/>
    </source>
</evidence>
<evidence type="ECO:0000256" key="4">
    <source>
        <dbReference type="ARBA" id="ARBA00022801"/>
    </source>
</evidence>
<feature type="binding site" evidence="10">
    <location>
        <position position="205"/>
    </location>
    <ligand>
        <name>substrate</name>
    </ligand>
</feature>
<dbReference type="eggNOG" id="COG2723">
    <property type="taxonomic scope" value="Bacteria"/>
</dbReference>
<evidence type="ECO:0000256" key="3">
    <source>
        <dbReference type="ARBA" id="ARBA00012744"/>
    </source>
</evidence>
<dbReference type="InterPro" id="IPR033132">
    <property type="entry name" value="GH_1_N_CS"/>
</dbReference>
<name>R0E6N0_CAUVI</name>
<protein>
    <recommendedName>
        <fullName evidence="3 11">Beta-glucosidase</fullName>
        <ecNumber evidence="3 11">3.2.1.21</ecNumber>
    </recommendedName>
</protein>
<dbReference type="RefSeq" id="WP_004621306.1">
    <property type="nucleotide sequence ID" value="NZ_APMP01000020.1"/>
</dbReference>
<dbReference type="Gene3D" id="3.20.20.80">
    <property type="entry name" value="Glycosidases"/>
    <property type="match status" value="1"/>
</dbReference>
<keyword evidence="8" id="KW-0624">Polysaccharide degradation</keyword>
<dbReference type="PANTHER" id="PTHR10353">
    <property type="entry name" value="GLYCOSYL HYDROLASE"/>
    <property type="match status" value="1"/>
</dbReference>
<dbReference type="InterPro" id="IPR017853">
    <property type="entry name" value="GH"/>
</dbReference>
<dbReference type="GO" id="GO:0008422">
    <property type="term" value="F:beta-glucosidase activity"/>
    <property type="evidence" value="ECO:0007669"/>
    <property type="project" value="UniProtKB-EC"/>
</dbReference>
<feature type="binding site" evidence="10">
    <location>
        <position position="161"/>
    </location>
    <ligand>
        <name>substrate</name>
    </ligand>
</feature>
<dbReference type="NCBIfam" id="TIGR03356">
    <property type="entry name" value="BGL"/>
    <property type="match status" value="1"/>
</dbReference>
<dbReference type="Pfam" id="PF00232">
    <property type="entry name" value="Glyco_hydro_1"/>
    <property type="match status" value="1"/>
</dbReference>
<dbReference type="AlphaFoldDB" id="R0E6N0"/>
<dbReference type="PANTHER" id="PTHR10353:SF36">
    <property type="entry name" value="LP05116P"/>
    <property type="match status" value="1"/>
</dbReference>
<keyword evidence="7 11" id="KW-0326">Glycosidase</keyword>
<dbReference type="PROSITE" id="PS51257">
    <property type="entry name" value="PROKAR_LIPOPROTEIN"/>
    <property type="match status" value="1"/>
</dbReference>
<evidence type="ECO:0000313" key="13">
    <source>
        <dbReference type="Proteomes" id="UP000013063"/>
    </source>
</evidence>
<proteinExistence type="inferred from homology"/>
<feature type="binding site" evidence="10">
    <location>
        <position position="60"/>
    </location>
    <ligand>
        <name>substrate</name>
    </ligand>
</feature>
<dbReference type="PROSITE" id="PS00653">
    <property type="entry name" value="GLYCOSYL_HYDROL_F1_2"/>
    <property type="match status" value="1"/>
</dbReference>
<evidence type="ECO:0000256" key="2">
    <source>
        <dbReference type="ARBA" id="ARBA00010838"/>
    </source>
</evidence>
<gene>
    <name evidence="12" type="ORF">OR37_02886</name>
</gene>
<dbReference type="OrthoDB" id="9765195at2"/>
<accession>R0E6N0</accession>
<evidence type="ECO:0000313" key="12">
    <source>
        <dbReference type="EMBL" id="ENZ81178.1"/>
    </source>
</evidence>
<comment type="similarity">
    <text evidence="2 11">Belongs to the glycosyl hydrolase 1 family.</text>
</comment>
<dbReference type="EMBL" id="APMP01000020">
    <property type="protein sequence ID" value="ENZ81178.1"/>
    <property type="molecule type" value="Genomic_DNA"/>
</dbReference>
<organism evidence="12 13">
    <name type="scientific">Caulobacter vibrioides OR37</name>
    <dbReference type="NCBI Taxonomy" id="1292034"/>
    <lineage>
        <taxon>Bacteria</taxon>
        <taxon>Pseudomonadati</taxon>
        <taxon>Pseudomonadota</taxon>
        <taxon>Alphaproteobacteria</taxon>
        <taxon>Caulobacterales</taxon>
        <taxon>Caulobacteraceae</taxon>
        <taxon>Caulobacter</taxon>
    </lineage>
</organism>
<keyword evidence="6" id="KW-0119">Carbohydrate metabolism</keyword>
<dbReference type="PRINTS" id="PR00131">
    <property type="entry name" value="GLHYDRLASE1"/>
</dbReference>
<dbReference type="SUPFAM" id="SSF51445">
    <property type="entry name" value="(Trans)glycosidases"/>
    <property type="match status" value="1"/>
</dbReference>